<feature type="domain" description="3-hydroxyacyl-CoA dehydrogenase C-terminal" evidence="5">
    <location>
        <begin position="190"/>
        <end position="279"/>
    </location>
</feature>
<dbReference type="InterPro" id="IPR036291">
    <property type="entry name" value="NAD(P)-bd_dom_sf"/>
</dbReference>
<dbReference type="GO" id="GO:0070403">
    <property type="term" value="F:NAD+ binding"/>
    <property type="evidence" value="ECO:0007669"/>
    <property type="project" value="InterPro"/>
</dbReference>
<feature type="site" description="Important for catalytic activity" evidence="4">
    <location>
        <position position="143"/>
    </location>
</feature>
<dbReference type="PANTHER" id="PTHR48075:SF9">
    <property type="entry name" value="3-HYDROXYBUTYRYL-COA DEHYDROGENASE"/>
    <property type="match status" value="1"/>
</dbReference>
<evidence type="ECO:0000313" key="8">
    <source>
        <dbReference type="Proteomes" id="UP000320239"/>
    </source>
</evidence>
<evidence type="ECO:0000256" key="3">
    <source>
        <dbReference type="ARBA" id="ARBA00023002"/>
    </source>
</evidence>
<sequence length="289" mass="29783">MTAHPSRVGVVGCGTMGAGIAEVCLRAGLDVRVAVSSAAGVRRAADRMAGQLDRAVAKGRMSGAERARSAGRLRVVAGLDELADRQLVIEAVTEDAARKRRVFEGLDAVLADPGAILATTTSSLLVSDLAGVTGRAGAVVGMHFFNPVPAMPLVEVVRTGQTDPATVARATAFVTQVLGKQAIGAGDRRGFVVNALLVPYLVAAVRMVEDGVAAPADIDRGMTLGCGHPMGPLALLDMIGIDTFTAVAEGLVAEVPATLRRMTAEGRLGRKSGEGFFRYDRTPAPEGAS</sequence>
<organism evidence="7 8">
    <name type="scientific">Actinoplanes teichomyceticus</name>
    <dbReference type="NCBI Taxonomy" id="1867"/>
    <lineage>
        <taxon>Bacteria</taxon>
        <taxon>Bacillati</taxon>
        <taxon>Actinomycetota</taxon>
        <taxon>Actinomycetes</taxon>
        <taxon>Micromonosporales</taxon>
        <taxon>Micromonosporaceae</taxon>
        <taxon>Actinoplanes</taxon>
    </lineage>
</organism>
<dbReference type="EMBL" id="VIWY01000003">
    <property type="protein sequence ID" value="TWG21205.1"/>
    <property type="molecule type" value="Genomic_DNA"/>
</dbReference>
<dbReference type="InterPro" id="IPR013328">
    <property type="entry name" value="6PGD_dom2"/>
</dbReference>
<dbReference type="InterPro" id="IPR022694">
    <property type="entry name" value="3-OHacyl-CoA_DH"/>
</dbReference>
<keyword evidence="3" id="KW-0560">Oxidoreductase</keyword>
<dbReference type="SUPFAM" id="SSF51735">
    <property type="entry name" value="NAD(P)-binding Rossmann-fold domains"/>
    <property type="match status" value="1"/>
</dbReference>
<dbReference type="Pfam" id="PF02737">
    <property type="entry name" value="3HCDH_N"/>
    <property type="match status" value="1"/>
</dbReference>
<dbReference type="FunFam" id="3.40.50.720:FF:000009">
    <property type="entry name" value="Fatty oxidation complex, alpha subunit"/>
    <property type="match status" value="1"/>
</dbReference>
<dbReference type="Gene3D" id="1.10.1040.10">
    <property type="entry name" value="N-(1-d-carboxylethyl)-l-norvaline Dehydrogenase, domain 2"/>
    <property type="match status" value="1"/>
</dbReference>
<evidence type="ECO:0000313" key="7">
    <source>
        <dbReference type="EMBL" id="TWG21205.1"/>
    </source>
</evidence>
<evidence type="ECO:0000256" key="1">
    <source>
        <dbReference type="ARBA" id="ARBA00005086"/>
    </source>
</evidence>
<dbReference type="InterPro" id="IPR006176">
    <property type="entry name" value="3-OHacyl-CoA_DH_NAD-bd"/>
</dbReference>
<dbReference type="Proteomes" id="UP000320239">
    <property type="component" value="Unassembled WGS sequence"/>
</dbReference>
<evidence type="ECO:0000259" key="5">
    <source>
        <dbReference type="Pfam" id="PF00725"/>
    </source>
</evidence>
<dbReference type="GO" id="GO:0008691">
    <property type="term" value="F:3-hydroxybutyryl-CoA dehydrogenase activity"/>
    <property type="evidence" value="ECO:0007669"/>
    <property type="project" value="TreeGrafter"/>
</dbReference>
<comment type="caution">
    <text evidence="7">The sequence shown here is derived from an EMBL/GenBank/DDBJ whole genome shotgun (WGS) entry which is preliminary data.</text>
</comment>
<comment type="pathway">
    <text evidence="1">Lipid metabolism; butanoate metabolism.</text>
</comment>
<dbReference type="SUPFAM" id="SSF48179">
    <property type="entry name" value="6-phosphogluconate dehydrogenase C-terminal domain-like"/>
    <property type="match status" value="1"/>
</dbReference>
<proteinExistence type="inferred from homology"/>
<evidence type="ECO:0000256" key="4">
    <source>
        <dbReference type="PIRSR" id="PIRSR000105-1"/>
    </source>
</evidence>
<dbReference type="Pfam" id="PF00725">
    <property type="entry name" value="3HCDH"/>
    <property type="match status" value="1"/>
</dbReference>
<protein>
    <submittedName>
        <fullName evidence="7">3-hydroxybutyryl-CoA dehydrogenase</fullName>
    </submittedName>
</protein>
<evidence type="ECO:0000256" key="2">
    <source>
        <dbReference type="ARBA" id="ARBA00009463"/>
    </source>
</evidence>
<dbReference type="InterPro" id="IPR008927">
    <property type="entry name" value="6-PGluconate_DH-like_C_sf"/>
</dbReference>
<dbReference type="PANTHER" id="PTHR48075">
    <property type="entry name" value="3-HYDROXYACYL-COA DEHYDROGENASE FAMILY PROTEIN"/>
    <property type="match status" value="1"/>
</dbReference>
<gene>
    <name evidence="7" type="ORF">FHX34_103735</name>
</gene>
<dbReference type="OrthoDB" id="3229174at2"/>
<comment type="similarity">
    <text evidence="2">Belongs to the 3-hydroxyacyl-CoA dehydrogenase family.</text>
</comment>
<dbReference type="RefSeq" id="WP_122979859.1">
    <property type="nucleotide sequence ID" value="NZ_BOMX01000116.1"/>
</dbReference>
<dbReference type="GO" id="GO:0006635">
    <property type="term" value="P:fatty acid beta-oxidation"/>
    <property type="evidence" value="ECO:0007669"/>
    <property type="project" value="TreeGrafter"/>
</dbReference>
<evidence type="ECO:0000259" key="6">
    <source>
        <dbReference type="Pfam" id="PF02737"/>
    </source>
</evidence>
<reference evidence="7 8" key="1">
    <citation type="submission" date="2019-06" db="EMBL/GenBank/DDBJ databases">
        <title>Sequencing the genomes of 1000 actinobacteria strains.</title>
        <authorList>
            <person name="Klenk H.-P."/>
        </authorList>
    </citation>
    <scope>NUCLEOTIDE SEQUENCE [LARGE SCALE GENOMIC DNA]</scope>
    <source>
        <strain evidence="7 8">DSM 43866</strain>
    </source>
</reference>
<feature type="domain" description="3-hydroxyacyl-CoA dehydrogenase NAD binding" evidence="6">
    <location>
        <begin position="8"/>
        <end position="186"/>
    </location>
</feature>
<keyword evidence="8" id="KW-1185">Reference proteome</keyword>
<name>A0A561WBI9_ACTTI</name>
<dbReference type="Gene3D" id="3.40.50.720">
    <property type="entry name" value="NAD(P)-binding Rossmann-like Domain"/>
    <property type="match status" value="1"/>
</dbReference>
<dbReference type="NCBIfam" id="NF005875">
    <property type="entry name" value="PRK07819.1"/>
    <property type="match status" value="1"/>
</dbReference>
<dbReference type="InterPro" id="IPR006108">
    <property type="entry name" value="3HC_DH_C"/>
</dbReference>
<dbReference type="AlphaFoldDB" id="A0A561WBI9"/>
<dbReference type="PIRSF" id="PIRSF000105">
    <property type="entry name" value="HCDH"/>
    <property type="match status" value="1"/>
</dbReference>
<accession>A0A561WBI9</accession>